<dbReference type="PANTHER" id="PTHR16631:SF17">
    <property type="entry name" value="GLUCAN ENDO-1,3-BETA-GLUCOSIDASE BTGC"/>
    <property type="match status" value="1"/>
</dbReference>
<keyword evidence="7" id="KW-0961">Cell wall biogenesis/degradation</keyword>
<protein>
    <recommendedName>
        <fullName evidence="11">Endo-1,3-beta-glucanase btgC</fullName>
    </recommendedName>
    <alternativeName>
        <fullName evidence="10">Laminarinase btgC</fullName>
    </alternativeName>
</protein>
<keyword evidence="5" id="KW-0325">Glycoprotein</keyword>
<dbReference type="GO" id="GO:0005886">
    <property type="term" value="C:plasma membrane"/>
    <property type="evidence" value="ECO:0007669"/>
    <property type="project" value="UniProtKB-SubCell"/>
</dbReference>
<dbReference type="GO" id="GO:0016787">
    <property type="term" value="F:hydrolase activity"/>
    <property type="evidence" value="ECO:0007669"/>
    <property type="project" value="UniProtKB-KW"/>
</dbReference>
<evidence type="ECO:0000256" key="9">
    <source>
        <dbReference type="ARBA" id="ARBA00037649"/>
    </source>
</evidence>
<sequence length="381" mass="41135">MGRRLVVAWGLGALGCVGIGRLLWEVGGTPEAAAPVSAQVTALVAHVEQQCWITYTPTAFDPTTTPMTWPSRESVEADLQALAAVGVRGLVTYRSFFWEDLGAGNGFDGSQTQGNQTQAQESQTQESQTQANQTQANQTQANQTQANQTQANQTQANQVLGDRPLPLPQLAIALGFEAMVLGIWDPHSEAELQAAAAAAASPVVWGYSVGNEGLGRRYDRATLTAAMDRLRQTTGLPVTTTEEIPDYWRDRDLRRLGDWIFPNVHPYFAGLHDPQRAADWTAVIYGRLDALGDRPVVFKEVGLPTAGDPQVSEANQRAYYQALAQTGVAYVNFAAFDLPWKQAMGQGILGTSSDNPEPHWGVFGFDRRPKPAALGLCGAGL</sequence>
<dbReference type="Proteomes" id="UP000034681">
    <property type="component" value="Unassembled WGS sequence"/>
</dbReference>
<dbReference type="AlphaFoldDB" id="A0A0M2PUT1"/>
<feature type="region of interest" description="Disordered" evidence="12">
    <location>
        <begin position="107"/>
        <end position="156"/>
    </location>
</feature>
<keyword evidence="4" id="KW-0472">Membrane</keyword>
<comment type="caution">
    <text evidence="13">The sequence shown here is derived from an EMBL/GenBank/DDBJ whole genome shotgun (WGS) entry which is preliminary data.</text>
</comment>
<gene>
    <name evidence="13" type="ORF">PROH_11295</name>
</gene>
<dbReference type="EMBL" id="AJTX02000004">
    <property type="protein sequence ID" value="KKJ00266.1"/>
    <property type="molecule type" value="Genomic_DNA"/>
</dbReference>
<organism evidence="13 14">
    <name type="scientific">Prochlorothrix hollandica PCC 9006 = CALU 1027</name>
    <dbReference type="NCBI Taxonomy" id="317619"/>
    <lineage>
        <taxon>Bacteria</taxon>
        <taxon>Bacillati</taxon>
        <taxon>Cyanobacteriota</taxon>
        <taxon>Cyanophyceae</taxon>
        <taxon>Prochlorotrichales</taxon>
        <taxon>Prochlorotrichaceae</taxon>
        <taxon>Prochlorothrix</taxon>
    </lineage>
</organism>
<keyword evidence="6" id="KW-0119">Carbohydrate metabolism</keyword>
<dbReference type="InterPro" id="IPR050732">
    <property type="entry name" value="Beta-glucan_modifiers"/>
</dbReference>
<evidence type="ECO:0000256" key="12">
    <source>
        <dbReference type="SAM" id="MobiDB-lite"/>
    </source>
</evidence>
<dbReference type="PROSITE" id="PS51257">
    <property type="entry name" value="PROKAR_LIPOPROTEIN"/>
    <property type="match status" value="1"/>
</dbReference>
<dbReference type="GO" id="GO:0000272">
    <property type="term" value="P:polysaccharide catabolic process"/>
    <property type="evidence" value="ECO:0007669"/>
    <property type="project" value="UniProtKB-KW"/>
</dbReference>
<reference evidence="13" key="1">
    <citation type="submission" date="2012-04" db="EMBL/GenBank/DDBJ databases">
        <authorList>
            <person name="Borisov I.G."/>
            <person name="Ivanikova N.V."/>
            <person name="Pinevich A.V."/>
        </authorList>
    </citation>
    <scope>NUCLEOTIDE SEQUENCE</scope>
    <source>
        <strain evidence="13">CALU 1027</strain>
    </source>
</reference>
<evidence type="ECO:0000256" key="10">
    <source>
        <dbReference type="ARBA" id="ARBA00042373"/>
    </source>
</evidence>
<dbReference type="eggNOG" id="COG5309">
    <property type="taxonomic scope" value="Bacteria"/>
</dbReference>
<feature type="compositionally biased region" description="Low complexity" evidence="12">
    <location>
        <begin position="111"/>
        <end position="156"/>
    </location>
</feature>
<accession>A0A0M2PUT1</accession>
<evidence type="ECO:0000256" key="5">
    <source>
        <dbReference type="ARBA" id="ARBA00023180"/>
    </source>
</evidence>
<evidence type="ECO:0000313" key="14">
    <source>
        <dbReference type="Proteomes" id="UP000034681"/>
    </source>
</evidence>
<dbReference type="SUPFAM" id="SSF51445">
    <property type="entry name" value="(Trans)glycosidases"/>
    <property type="match status" value="1"/>
</dbReference>
<dbReference type="GO" id="GO:0071555">
    <property type="term" value="P:cell wall organization"/>
    <property type="evidence" value="ECO:0007669"/>
    <property type="project" value="UniProtKB-KW"/>
</dbReference>
<evidence type="ECO:0000313" key="13">
    <source>
        <dbReference type="EMBL" id="KKJ00266.1"/>
    </source>
</evidence>
<comment type="subcellular location">
    <subcellularLocation>
        <location evidence="1">Cell membrane</location>
    </subcellularLocation>
</comment>
<evidence type="ECO:0000256" key="3">
    <source>
        <dbReference type="ARBA" id="ARBA00022801"/>
    </source>
</evidence>
<evidence type="ECO:0000256" key="8">
    <source>
        <dbReference type="ARBA" id="ARBA00023326"/>
    </source>
</evidence>
<evidence type="ECO:0000256" key="4">
    <source>
        <dbReference type="ARBA" id="ARBA00023136"/>
    </source>
</evidence>
<evidence type="ECO:0000256" key="2">
    <source>
        <dbReference type="ARBA" id="ARBA00022475"/>
    </source>
</evidence>
<proteinExistence type="predicted"/>
<evidence type="ECO:0000256" key="11">
    <source>
        <dbReference type="ARBA" id="ARBA00043078"/>
    </source>
</evidence>
<comment type="function">
    <text evidence="9">Glucanases play a role in cell expansion during growth, in cell-cell fusion during mating, and in spore release during sporulation. This enzyme may be involved in beta-glucan degradation. Active on laminarin and lichenan.</text>
</comment>
<keyword evidence="2" id="KW-1003">Cell membrane</keyword>
<name>A0A0M2PUT1_PROHO</name>
<keyword evidence="8" id="KW-0624">Polysaccharide degradation</keyword>
<keyword evidence="3" id="KW-0378">Hydrolase</keyword>
<dbReference type="InterPro" id="IPR017853">
    <property type="entry name" value="GH"/>
</dbReference>
<dbReference type="PANTHER" id="PTHR16631">
    <property type="entry name" value="GLUCAN 1,3-BETA-GLUCOSIDASE"/>
    <property type="match status" value="1"/>
</dbReference>
<dbReference type="Gene3D" id="3.20.20.80">
    <property type="entry name" value="Glycosidases"/>
    <property type="match status" value="1"/>
</dbReference>
<evidence type="ECO:0000256" key="6">
    <source>
        <dbReference type="ARBA" id="ARBA00023277"/>
    </source>
</evidence>
<evidence type="ECO:0000256" key="1">
    <source>
        <dbReference type="ARBA" id="ARBA00004236"/>
    </source>
</evidence>
<keyword evidence="14" id="KW-1185">Reference proteome</keyword>
<evidence type="ECO:0000256" key="7">
    <source>
        <dbReference type="ARBA" id="ARBA00023316"/>
    </source>
</evidence>